<dbReference type="Pfam" id="PF25545">
    <property type="entry name" value="DUF7924"/>
    <property type="match status" value="1"/>
</dbReference>
<evidence type="ECO:0000313" key="3">
    <source>
        <dbReference type="EMBL" id="OAA34219.1"/>
    </source>
</evidence>
<comment type="caution">
    <text evidence="3">The sequence shown here is derived from an EMBL/GenBank/DDBJ whole genome shotgun (WGS) entry which is preliminary data.</text>
</comment>
<feature type="region of interest" description="Disordered" evidence="1">
    <location>
        <begin position="143"/>
        <end position="177"/>
    </location>
</feature>
<name>A0A166W089_METRR</name>
<reference evidence="3 4" key="1">
    <citation type="journal article" date="2016" name="Genome Biol. Evol.">
        <title>Divergent and convergent evolution of fungal pathogenicity.</title>
        <authorList>
            <person name="Shang Y."/>
            <person name="Xiao G."/>
            <person name="Zheng P."/>
            <person name="Cen K."/>
            <person name="Zhan S."/>
            <person name="Wang C."/>
        </authorList>
    </citation>
    <scope>NUCLEOTIDE SEQUENCE [LARGE SCALE GENOMIC DNA]</scope>
    <source>
        <strain evidence="3 4">RCEF 4871</strain>
    </source>
</reference>
<accession>A0A166W089</accession>
<dbReference type="PANTHER" id="PTHR42470:SF2">
    <property type="match status" value="1"/>
</dbReference>
<dbReference type="Proteomes" id="UP000243498">
    <property type="component" value="Unassembled WGS sequence"/>
</dbReference>
<evidence type="ECO:0000259" key="2">
    <source>
        <dbReference type="Pfam" id="PF25545"/>
    </source>
</evidence>
<evidence type="ECO:0000313" key="4">
    <source>
        <dbReference type="Proteomes" id="UP000243498"/>
    </source>
</evidence>
<sequence>MARTRARSAARRGGALSSTKSQGQRPQGIQKGRYSRQVATLRQLTPKRIDESQAHPSHTTKKVDTILSQVKKRPLDDLEQVPDPSHKRLRPSPRLSRVKDTLRGSPSHSEANKTIDPIEYWTTEGCWPTEYFEPKMEHFLTRKKSMSSLSRKRSSSGTSVTPSDQKPREEKSTPYRHQRYEIELVSKGSFMDESDLGITKESQAMYLKMLSTEQKPPNDSLFQDKLFKQTCRSVKNRNEARVMQDLTPLIVPSAELLCIQGAEHLKVLVKCVNEGWNSSIPITRIRPQPDYALGFKREAFSDDQLAKLAPFLGDFLHGDQSYFMATYSMYFPFLTCEVKCGAAALDVADRQNAHSMTLSVRGIVELLRAVKRENEVHQQILSFSISHDHRLVRIYGHYPIINGKDTKYYRYPIRTFDFTEQGGKERWTAYRFTRKPI</sequence>
<dbReference type="OMA" id="NEGWENS"/>
<dbReference type="EMBL" id="AZHC01000059">
    <property type="protein sequence ID" value="OAA34219.1"/>
    <property type="molecule type" value="Genomic_DNA"/>
</dbReference>
<feature type="domain" description="DUF7924" evidence="2">
    <location>
        <begin position="227"/>
        <end position="434"/>
    </location>
</feature>
<proteinExistence type="predicted"/>
<evidence type="ECO:0000256" key="1">
    <source>
        <dbReference type="SAM" id="MobiDB-lite"/>
    </source>
</evidence>
<gene>
    <name evidence="3" type="ORF">NOR_08620</name>
</gene>
<dbReference type="STRING" id="1081105.A0A166W089"/>
<feature type="compositionally biased region" description="Basic and acidic residues" evidence="1">
    <location>
        <begin position="165"/>
        <end position="177"/>
    </location>
</feature>
<dbReference type="OrthoDB" id="4940554at2759"/>
<dbReference type="InterPro" id="IPR057684">
    <property type="entry name" value="DUF7924"/>
</dbReference>
<dbReference type="PANTHER" id="PTHR42470">
    <property type="entry name" value="VAST DOMAIN-CONTAINING PROTEIN"/>
    <property type="match status" value="1"/>
</dbReference>
<dbReference type="AlphaFoldDB" id="A0A166W089"/>
<feature type="compositionally biased region" description="Basic residues" evidence="1">
    <location>
        <begin position="1"/>
        <end position="10"/>
    </location>
</feature>
<organism evidence="3 4">
    <name type="scientific">Metarhizium rileyi (strain RCEF 4871)</name>
    <name type="common">Nomuraea rileyi</name>
    <dbReference type="NCBI Taxonomy" id="1649241"/>
    <lineage>
        <taxon>Eukaryota</taxon>
        <taxon>Fungi</taxon>
        <taxon>Dikarya</taxon>
        <taxon>Ascomycota</taxon>
        <taxon>Pezizomycotina</taxon>
        <taxon>Sordariomycetes</taxon>
        <taxon>Hypocreomycetidae</taxon>
        <taxon>Hypocreales</taxon>
        <taxon>Clavicipitaceae</taxon>
        <taxon>Metarhizium</taxon>
    </lineage>
</organism>
<feature type="compositionally biased region" description="Basic residues" evidence="1">
    <location>
        <begin position="143"/>
        <end position="154"/>
    </location>
</feature>
<protein>
    <recommendedName>
        <fullName evidence="2">DUF7924 domain-containing protein</fullName>
    </recommendedName>
</protein>
<keyword evidence="4" id="KW-1185">Reference proteome</keyword>
<feature type="region of interest" description="Disordered" evidence="1">
    <location>
        <begin position="1"/>
        <end position="112"/>
    </location>
</feature>